<dbReference type="Proteomes" id="UP000023152">
    <property type="component" value="Unassembled WGS sequence"/>
</dbReference>
<evidence type="ECO:0000259" key="2">
    <source>
        <dbReference type="PROSITE" id="PS51444"/>
    </source>
</evidence>
<dbReference type="PROSITE" id="PS51444">
    <property type="entry name" value="FH2"/>
    <property type="match status" value="1"/>
</dbReference>
<feature type="region of interest" description="Disordered" evidence="1">
    <location>
        <begin position="1"/>
        <end position="22"/>
    </location>
</feature>
<dbReference type="InterPro" id="IPR015425">
    <property type="entry name" value="FH2_Formin"/>
</dbReference>
<reference evidence="3 4" key="1">
    <citation type="journal article" date="2013" name="Curr. Biol.">
        <title>The Genome of the Foraminiferan Reticulomyxa filosa.</title>
        <authorList>
            <person name="Glockner G."/>
            <person name="Hulsmann N."/>
            <person name="Schleicher M."/>
            <person name="Noegel A.A."/>
            <person name="Eichinger L."/>
            <person name="Gallinger C."/>
            <person name="Pawlowski J."/>
            <person name="Sierra R."/>
            <person name="Euteneuer U."/>
            <person name="Pillet L."/>
            <person name="Moustafa A."/>
            <person name="Platzer M."/>
            <person name="Groth M."/>
            <person name="Szafranski K."/>
            <person name="Schliwa M."/>
        </authorList>
    </citation>
    <scope>NUCLEOTIDE SEQUENCE [LARGE SCALE GENOMIC DNA]</scope>
</reference>
<gene>
    <name evidence="3" type="ORF">RFI_27985</name>
</gene>
<accession>X6M669</accession>
<evidence type="ECO:0000256" key="1">
    <source>
        <dbReference type="SAM" id="MobiDB-lite"/>
    </source>
</evidence>
<dbReference type="InterPro" id="IPR042201">
    <property type="entry name" value="FH2_Formin_sf"/>
</dbReference>
<feature type="compositionally biased region" description="Basic and acidic residues" evidence="1">
    <location>
        <begin position="369"/>
        <end position="378"/>
    </location>
</feature>
<dbReference type="InterPro" id="IPR001265">
    <property type="entry name" value="Formin_Cappuccino_subfam"/>
</dbReference>
<feature type="compositionally biased region" description="Basic residues" evidence="1">
    <location>
        <begin position="354"/>
        <end position="368"/>
    </location>
</feature>
<dbReference type="GO" id="GO:0045010">
    <property type="term" value="P:actin nucleation"/>
    <property type="evidence" value="ECO:0007669"/>
    <property type="project" value="InterPro"/>
</dbReference>
<dbReference type="OMA" id="PERTHCI"/>
<protein>
    <recommendedName>
        <fullName evidence="2">FH2 domain-containing protein</fullName>
    </recommendedName>
</protein>
<dbReference type="PANTHER" id="PTHR45725:SF1">
    <property type="entry name" value="DISHEVELLED ASSOCIATED ACTIVATOR OF MORPHOGENESIS, ISOFORM D"/>
    <property type="match status" value="1"/>
</dbReference>
<dbReference type="AlphaFoldDB" id="X6M669"/>
<dbReference type="SMART" id="SM00498">
    <property type="entry name" value="FH2"/>
    <property type="match status" value="1"/>
</dbReference>
<keyword evidence="4" id="KW-1185">Reference proteome</keyword>
<feature type="non-terminal residue" evidence="3">
    <location>
        <position position="1"/>
    </location>
</feature>
<evidence type="ECO:0000313" key="3">
    <source>
        <dbReference type="EMBL" id="ETO09389.1"/>
    </source>
</evidence>
<organism evidence="3 4">
    <name type="scientific">Reticulomyxa filosa</name>
    <dbReference type="NCBI Taxonomy" id="46433"/>
    <lineage>
        <taxon>Eukaryota</taxon>
        <taxon>Sar</taxon>
        <taxon>Rhizaria</taxon>
        <taxon>Retaria</taxon>
        <taxon>Foraminifera</taxon>
        <taxon>Monothalamids</taxon>
        <taxon>Reticulomyxidae</taxon>
        <taxon>Reticulomyxa</taxon>
    </lineage>
</organism>
<dbReference type="InterPro" id="IPR051425">
    <property type="entry name" value="Formin_Homology"/>
</dbReference>
<dbReference type="GO" id="GO:0005884">
    <property type="term" value="C:actin filament"/>
    <property type="evidence" value="ECO:0007669"/>
    <property type="project" value="InterPro"/>
</dbReference>
<feature type="compositionally biased region" description="Basic and acidic residues" evidence="1">
    <location>
        <begin position="1"/>
        <end position="10"/>
    </location>
</feature>
<feature type="region of interest" description="Disordered" evidence="1">
    <location>
        <begin position="346"/>
        <end position="378"/>
    </location>
</feature>
<sequence>FRTPKPRELESGGGEGSKLGKNIKEEKQLAKIEFIPSKRSQNVQIALRMLKKTNEEIRKAIVEMDETVFMAETLEKFLETAPTEDEQRQTEKEANKDDINPLKQFGKCELFFYVLIDLPDLQMRLQLWHFKLSFKGNLFEKHQQLKSLEDACQVIRKSEALREILQIVLAWGNHMNGDTPAGQAYGFDLESLHLLTGVKTFDNSLNMMMFLYKFIYEKQPKLLKVFDELAVVHIACKIESEMIEKSVKKVKDDMDLLDATLTRFEGDYEDVLPVNDKFIPVMKEFQSKSNPEVKKLLQRAKDVKDACNKLGLYFAYDLENHRIEQLFTILSDFIRNLEKGRDDLHKLEKDRERKRQKKNGKKSKKKKEKATGEKIQEIKENGIQKREVKEERSILDDIKTRV</sequence>
<dbReference type="OrthoDB" id="1668162at2759"/>
<dbReference type="Pfam" id="PF02181">
    <property type="entry name" value="FH2"/>
    <property type="match status" value="1"/>
</dbReference>
<evidence type="ECO:0000313" key="4">
    <source>
        <dbReference type="Proteomes" id="UP000023152"/>
    </source>
</evidence>
<proteinExistence type="predicted"/>
<dbReference type="Gene3D" id="1.20.58.2220">
    <property type="entry name" value="Formin, FH2 domain"/>
    <property type="match status" value="1"/>
</dbReference>
<dbReference type="GO" id="GO:0008017">
    <property type="term" value="F:microtubule binding"/>
    <property type="evidence" value="ECO:0007669"/>
    <property type="project" value="InterPro"/>
</dbReference>
<dbReference type="SUPFAM" id="SSF101447">
    <property type="entry name" value="Formin homology 2 domain (FH2 domain)"/>
    <property type="match status" value="1"/>
</dbReference>
<dbReference type="PANTHER" id="PTHR45725">
    <property type="entry name" value="FORMIN HOMOLOGY 2 FAMILY MEMBER"/>
    <property type="match status" value="1"/>
</dbReference>
<dbReference type="PRINTS" id="PR00828">
    <property type="entry name" value="FORMIN"/>
</dbReference>
<feature type="domain" description="FH2" evidence="2">
    <location>
        <begin position="1"/>
        <end position="363"/>
    </location>
</feature>
<name>X6M669_RETFI</name>
<dbReference type="EMBL" id="ASPP01024091">
    <property type="protein sequence ID" value="ETO09389.1"/>
    <property type="molecule type" value="Genomic_DNA"/>
</dbReference>
<comment type="caution">
    <text evidence="3">The sequence shown here is derived from an EMBL/GenBank/DDBJ whole genome shotgun (WGS) entry which is preliminary data.</text>
</comment>